<dbReference type="PANTHER" id="PTHR13806">
    <property type="entry name" value="FLOTILLIN-RELATED"/>
    <property type="match status" value="1"/>
</dbReference>
<sequence length="466" mass="52964">MIYVIGICLAVFVLLSILFLLVCYKISQVDQYLVRTGLFINDILVSKNGFVWPFQKYIYIDMNPKNYSFNINAKSNEGIDLILPCTFTIGAQNDIAALEKYARILCNYDDTRTDVHGNDGIAQLILGILEDETRTIASLMKIENICNNRNIFKTDIKTNVQFELNKFGLYIYSVCIKELLDGPNSNFFSLLNNKKKSDAENDAKTHIAEANKIGNIGQKEKESTTKQQLMTLESETIKIENEKKKEIELSNAELTLTKYEMQQRTEIAKLSAMNNVSLKDIEMKHIMEQKNFQVQTEKLKTEQLANAMVQAEIKKNQTICENEMLKNKSETTQMLAIKEAEAESKSAMIRSDAKLYATTKEAEGVAAMYQAQVDGVTKIFDSLQRNPELFLQYMMMDKGLYEKLANANANAISGLQPKITIWKTDGTDNYFKPITEICKTIPPLLTTIREQTGVKILDNFIKVEPN</sequence>
<organism evidence="6">
    <name type="scientific">Satyrvirus sp</name>
    <dbReference type="NCBI Taxonomy" id="2487771"/>
    <lineage>
        <taxon>Viruses</taxon>
        <taxon>Varidnaviria</taxon>
        <taxon>Bamfordvirae</taxon>
        <taxon>Nucleocytoviricota</taxon>
        <taxon>Megaviricetes</taxon>
        <taxon>Imitervirales</taxon>
        <taxon>Mimiviridae</taxon>
        <taxon>Megamimivirinae</taxon>
    </lineage>
</organism>
<accession>A0A3G5ADV8</accession>
<dbReference type="GO" id="GO:0005886">
    <property type="term" value="C:plasma membrane"/>
    <property type="evidence" value="ECO:0007669"/>
    <property type="project" value="UniProtKB-SubCell"/>
</dbReference>
<gene>
    <name evidence="6" type="ORF">Satyrvirus15_2</name>
</gene>
<dbReference type="InterPro" id="IPR027705">
    <property type="entry name" value="Flotillin_fam"/>
</dbReference>
<reference evidence="6" key="1">
    <citation type="submission" date="2018-10" db="EMBL/GenBank/DDBJ databases">
        <title>Hidden diversity of soil giant viruses.</title>
        <authorList>
            <person name="Schulz F."/>
            <person name="Alteio L."/>
            <person name="Goudeau D."/>
            <person name="Ryan E.M."/>
            <person name="Malmstrom R.R."/>
            <person name="Blanchard J."/>
            <person name="Woyke T."/>
        </authorList>
    </citation>
    <scope>NUCLEOTIDE SEQUENCE</scope>
    <source>
        <strain evidence="6">SAV1</strain>
    </source>
</reference>
<dbReference type="InterPro" id="IPR001107">
    <property type="entry name" value="Band_7"/>
</dbReference>
<comment type="similarity">
    <text evidence="2">Belongs to the band 7/mec-2 family. Flotillin subfamily.</text>
</comment>
<evidence type="ECO:0000313" key="6">
    <source>
        <dbReference type="EMBL" id="AYV85405.1"/>
    </source>
</evidence>
<dbReference type="SUPFAM" id="SSF117892">
    <property type="entry name" value="Band 7/SPFH domain"/>
    <property type="match status" value="1"/>
</dbReference>
<protein>
    <submittedName>
        <fullName evidence="6">Flotillin domain-containing protein</fullName>
    </submittedName>
</protein>
<dbReference type="InterPro" id="IPR036013">
    <property type="entry name" value="Band_7/SPFH_dom_sf"/>
</dbReference>
<evidence type="ECO:0000256" key="2">
    <source>
        <dbReference type="ARBA" id="ARBA00007161"/>
    </source>
</evidence>
<dbReference type="EMBL" id="MK072451">
    <property type="protein sequence ID" value="AYV85405.1"/>
    <property type="molecule type" value="Genomic_DNA"/>
</dbReference>
<proteinExistence type="inferred from homology"/>
<evidence type="ECO:0000259" key="5">
    <source>
        <dbReference type="Pfam" id="PF01145"/>
    </source>
</evidence>
<feature type="domain" description="Band 7" evidence="5">
    <location>
        <begin position="31"/>
        <end position="211"/>
    </location>
</feature>
<dbReference type="Pfam" id="PF01145">
    <property type="entry name" value="Band_7"/>
    <property type="match status" value="1"/>
</dbReference>
<evidence type="ECO:0000256" key="3">
    <source>
        <dbReference type="ARBA" id="ARBA00022475"/>
    </source>
</evidence>
<keyword evidence="3" id="KW-1003">Cell membrane</keyword>
<keyword evidence="4" id="KW-0472">Membrane</keyword>
<evidence type="ECO:0000256" key="1">
    <source>
        <dbReference type="ARBA" id="ARBA00004236"/>
    </source>
</evidence>
<evidence type="ECO:0000256" key="4">
    <source>
        <dbReference type="ARBA" id="ARBA00023136"/>
    </source>
</evidence>
<dbReference type="PANTHER" id="PTHR13806:SF31">
    <property type="entry name" value="FLOTILLIN-LIKE PROTEIN 1-RELATED"/>
    <property type="match status" value="1"/>
</dbReference>
<dbReference type="CDD" id="cd03399">
    <property type="entry name" value="SPFH_flotillin"/>
    <property type="match status" value="1"/>
</dbReference>
<name>A0A3G5ADV8_9VIRU</name>
<comment type="subcellular location">
    <subcellularLocation>
        <location evidence="1">Cell membrane</location>
    </subcellularLocation>
</comment>
<dbReference type="Gene3D" id="3.30.479.30">
    <property type="entry name" value="Band 7 domain"/>
    <property type="match status" value="1"/>
</dbReference>